<dbReference type="PANTHER" id="PTHR46363">
    <property type="entry name" value="DEOXYRIBONUCLEASE TATDN2-RELATED"/>
    <property type="match status" value="1"/>
</dbReference>
<reference evidence="2" key="2">
    <citation type="submission" date="2020-11" db="EMBL/GenBank/DDBJ databases">
        <authorList>
            <person name="McCartney M.A."/>
            <person name="Auch B."/>
            <person name="Kono T."/>
            <person name="Mallez S."/>
            <person name="Becker A."/>
            <person name="Gohl D.M."/>
            <person name="Silverstein K.A.T."/>
            <person name="Koren S."/>
            <person name="Bechman K.B."/>
            <person name="Herman A."/>
            <person name="Abrahante J.E."/>
            <person name="Garbe J."/>
        </authorList>
    </citation>
    <scope>NUCLEOTIDE SEQUENCE</scope>
    <source>
        <strain evidence="2">Duluth1</strain>
        <tissue evidence="2">Whole animal</tissue>
    </source>
</reference>
<dbReference type="Pfam" id="PF01026">
    <property type="entry name" value="TatD_DNase"/>
    <property type="match status" value="1"/>
</dbReference>
<dbReference type="PANTHER" id="PTHR46363:SF1">
    <property type="entry name" value="DEOXYRIBONUCLEASE TATDN2-RELATED"/>
    <property type="match status" value="1"/>
</dbReference>
<comment type="caution">
    <text evidence="2">The sequence shown here is derived from an EMBL/GenBank/DDBJ whole genome shotgun (WGS) entry which is preliminary data.</text>
</comment>
<dbReference type="GO" id="GO:0016788">
    <property type="term" value="F:hydrolase activity, acting on ester bonds"/>
    <property type="evidence" value="ECO:0007669"/>
    <property type="project" value="InterPro"/>
</dbReference>
<dbReference type="Proteomes" id="UP000828390">
    <property type="component" value="Unassembled WGS sequence"/>
</dbReference>
<dbReference type="InterPro" id="IPR001130">
    <property type="entry name" value="TatD-like"/>
</dbReference>
<organism evidence="2 3">
    <name type="scientific">Dreissena polymorpha</name>
    <name type="common">Zebra mussel</name>
    <name type="synonym">Mytilus polymorpha</name>
    <dbReference type="NCBI Taxonomy" id="45954"/>
    <lineage>
        <taxon>Eukaryota</taxon>
        <taxon>Metazoa</taxon>
        <taxon>Spiralia</taxon>
        <taxon>Lophotrochozoa</taxon>
        <taxon>Mollusca</taxon>
        <taxon>Bivalvia</taxon>
        <taxon>Autobranchia</taxon>
        <taxon>Heteroconchia</taxon>
        <taxon>Euheterodonta</taxon>
        <taxon>Imparidentia</taxon>
        <taxon>Neoheterodontei</taxon>
        <taxon>Myida</taxon>
        <taxon>Dreissenoidea</taxon>
        <taxon>Dreissenidae</taxon>
        <taxon>Dreissena</taxon>
    </lineage>
</organism>
<evidence type="ECO:0000313" key="2">
    <source>
        <dbReference type="EMBL" id="KAH3812411.1"/>
    </source>
</evidence>
<gene>
    <name evidence="2" type="ORF">DPMN_140842</name>
</gene>
<keyword evidence="3" id="KW-1185">Reference proteome</keyword>
<proteinExistence type="inferred from homology"/>
<dbReference type="Gene3D" id="3.20.20.140">
    <property type="entry name" value="Metal-dependent hydrolases"/>
    <property type="match status" value="1"/>
</dbReference>
<comment type="similarity">
    <text evidence="1">Belongs to the metallo-dependent hydrolases superfamily. TatD-type hydrolase family.</text>
</comment>
<sequence>MRFVDLTEDIGKGEIQVVLNFKDSIEEIHTDMDISSTNPLSLVPLSAPGLLMHWRVQVVICGLLGERRAKELRDTFPLAEPLEWPEAWNSHFHIDRTLARAGLTEFSLAAAANLTPGDKSYQVKLIGGVAVFCDPPSYPSLEEVNRLKSQGGGVISAVGMHPRRASSFSEDDWKAFEKMISLPEITVFGEVGIDHTKDLIHWAQQHVV</sequence>
<reference evidence="2" key="1">
    <citation type="journal article" date="2019" name="bioRxiv">
        <title>The Genome of the Zebra Mussel, Dreissena polymorpha: A Resource for Invasive Species Research.</title>
        <authorList>
            <person name="McCartney M.A."/>
            <person name="Auch B."/>
            <person name="Kono T."/>
            <person name="Mallez S."/>
            <person name="Zhang Y."/>
            <person name="Obille A."/>
            <person name="Becker A."/>
            <person name="Abrahante J.E."/>
            <person name="Garbe J."/>
            <person name="Badalamenti J.P."/>
            <person name="Herman A."/>
            <person name="Mangelson H."/>
            <person name="Liachko I."/>
            <person name="Sullivan S."/>
            <person name="Sone E.D."/>
            <person name="Koren S."/>
            <person name="Silverstein K.A.T."/>
            <person name="Beckman K.B."/>
            <person name="Gohl D.M."/>
        </authorList>
    </citation>
    <scope>NUCLEOTIDE SEQUENCE</scope>
    <source>
        <strain evidence="2">Duluth1</strain>
        <tissue evidence="2">Whole animal</tissue>
    </source>
</reference>
<protein>
    <submittedName>
        <fullName evidence="2">Uncharacterized protein</fullName>
    </submittedName>
</protein>
<evidence type="ECO:0000256" key="1">
    <source>
        <dbReference type="ARBA" id="ARBA00009275"/>
    </source>
</evidence>
<dbReference type="InterPro" id="IPR032466">
    <property type="entry name" value="Metal_Hydrolase"/>
</dbReference>
<accession>A0A9D4GBL2</accession>
<dbReference type="AlphaFoldDB" id="A0A9D4GBL2"/>
<dbReference type="EMBL" id="JAIWYP010000006">
    <property type="protein sequence ID" value="KAH3812411.1"/>
    <property type="molecule type" value="Genomic_DNA"/>
</dbReference>
<name>A0A9D4GBL2_DREPO</name>
<dbReference type="SUPFAM" id="SSF51556">
    <property type="entry name" value="Metallo-dependent hydrolases"/>
    <property type="match status" value="1"/>
</dbReference>
<evidence type="ECO:0000313" key="3">
    <source>
        <dbReference type="Proteomes" id="UP000828390"/>
    </source>
</evidence>